<dbReference type="Proteomes" id="UP001054889">
    <property type="component" value="Unassembled WGS sequence"/>
</dbReference>
<keyword evidence="3" id="KW-1185">Reference proteome</keyword>
<proteinExistence type="predicted"/>
<dbReference type="EMBL" id="BQKI01000006">
    <property type="protein sequence ID" value="GJM96941.1"/>
    <property type="molecule type" value="Genomic_DNA"/>
</dbReference>
<evidence type="ECO:0000256" key="1">
    <source>
        <dbReference type="SAM" id="MobiDB-lite"/>
    </source>
</evidence>
<comment type="caution">
    <text evidence="2">The sequence shown here is derived from an EMBL/GenBank/DDBJ whole genome shotgun (WGS) entry which is preliminary data.</text>
</comment>
<feature type="region of interest" description="Disordered" evidence="1">
    <location>
        <begin position="1"/>
        <end position="41"/>
    </location>
</feature>
<dbReference type="AlphaFoldDB" id="A0AAV5CF14"/>
<sequence length="100" mass="11292">MRVRVAAAMAGDKRGRASSTGDLRGDAGGPKARKVTQEEMAKPVGKLQIEEGVKPMAKREDRNDWAKLQIKVGVKHPAKEWQDRNDRWRRSWRIARTGLS</sequence>
<organism evidence="2 3">
    <name type="scientific">Eleusine coracana subsp. coracana</name>
    <dbReference type="NCBI Taxonomy" id="191504"/>
    <lineage>
        <taxon>Eukaryota</taxon>
        <taxon>Viridiplantae</taxon>
        <taxon>Streptophyta</taxon>
        <taxon>Embryophyta</taxon>
        <taxon>Tracheophyta</taxon>
        <taxon>Spermatophyta</taxon>
        <taxon>Magnoliopsida</taxon>
        <taxon>Liliopsida</taxon>
        <taxon>Poales</taxon>
        <taxon>Poaceae</taxon>
        <taxon>PACMAD clade</taxon>
        <taxon>Chloridoideae</taxon>
        <taxon>Cynodonteae</taxon>
        <taxon>Eleusininae</taxon>
        <taxon>Eleusine</taxon>
    </lineage>
</organism>
<protein>
    <submittedName>
        <fullName evidence="2">Uncharacterized protein</fullName>
    </submittedName>
</protein>
<gene>
    <name evidence="2" type="primary">ga13825</name>
    <name evidence="2" type="ORF">PR202_ga13825</name>
</gene>
<reference evidence="2" key="1">
    <citation type="journal article" date="2018" name="DNA Res.">
        <title>Multiple hybrid de novo genome assembly of finger millet, an orphan allotetraploid crop.</title>
        <authorList>
            <person name="Hatakeyama M."/>
            <person name="Aluri S."/>
            <person name="Balachadran M.T."/>
            <person name="Sivarajan S.R."/>
            <person name="Patrignani A."/>
            <person name="Gruter S."/>
            <person name="Poveda L."/>
            <person name="Shimizu-Inatsugi R."/>
            <person name="Baeten J."/>
            <person name="Francoijs K.J."/>
            <person name="Nataraja K.N."/>
            <person name="Reddy Y.A.N."/>
            <person name="Phadnis S."/>
            <person name="Ravikumar R.L."/>
            <person name="Schlapbach R."/>
            <person name="Sreeman S.M."/>
            <person name="Shimizu K.K."/>
        </authorList>
    </citation>
    <scope>NUCLEOTIDE SEQUENCE</scope>
</reference>
<name>A0AAV5CF14_ELECO</name>
<evidence type="ECO:0000313" key="2">
    <source>
        <dbReference type="EMBL" id="GJM96941.1"/>
    </source>
</evidence>
<evidence type="ECO:0000313" key="3">
    <source>
        <dbReference type="Proteomes" id="UP001054889"/>
    </source>
</evidence>
<accession>A0AAV5CF14</accession>
<reference evidence="2" key="2">
    <citation type="submission" date="2021-12" db="EMBL/GenBank/DDBJ databases">
        <title>Resequencing data analysis of finger millet.</title>
        <authorList>
            <person name="Hatakeyama M."/>
            <person name="Aluri S."/>
            <person name="Balachadran M.T."/>
            <person name="Sivarajan S.R."/>
            <person name="Poveda L."/>
            <person name="Shimizu-Inatsugi R."/>
            <person name="Schlapbach R."/>
            <person name="Sreeman S.M."/>
            <person name="Shimizu K.K."/>
        </authorList>
    </citation>
    <scope>NUCLEOTIDE SEQUENCE</scope>
</reference>